<protein>
    <submittedName>
        <fullName evidence="2">Uncharacterized protein</fullName>
    </submittedName>
</protein>
<name>A0AAD7ENU7_9AGAR</name>
<gene>
    <name evidence="2" type="ORF">DFH08DRAFT_810748</name>
</gene>
<evidence type="ECO:0000256" key="1">
    <source>
        <dbReference type="SAM" id="MobiDB-lite"/>
    </source>
</evidence>
<accession>A0AAD7ENU7</accession>
<dbReference type="Proteomes" id="UP001218218">
    <property type="component" value="Unassembled WGS sequence"/>
</dbReference>
<dbReference type="EMBL" id="JARIHO010000023">
    <property type="protein sequence ID" value="KAJ7343264.1"/>
    <property type="molecule type" value="Genomic_DNA"/>
</dbReference>
<reference evidence="2" key="1">
    <citation type="submission" date="2023-03" db="EMBL/GenBank/DDBJ databases">
        <title>Massive genome expansion in bonnet fungi (Mycena s.s.) driven by repeated elements and novel gene families across ecological guilds.</title>
        <authorList>
            <consortium name="Lawrence Berkeley National Laboratory"/>
            <person name="Harder C.B."/>
            <person name="Miyauchi S."/>
            <person name="Viragh M."/>
            <person name="Kuo A."/>
            <person name="Thoen E."/>
            <person name="Andreopoulos B."/>
            <person name="Lu D."/>
            <person name="Skrede I."/>
            <person name="Drula E."/>
            <person name="Henrissat B."/>
            <person name="Morin E."/>
            <person name="Kohler A."/>
            <person name="Barry K."/>
            <person name="LaButti K."/>
            <person name="Morin E."/>
            <person name="Salamov A."/>
            <person name="Lipzen A."/>
            <person name="Mereny Z."/>
            <person name="Hegedus B."/>
            <person name="Baldrian P."/>
            <person name="Stursova M."/>
            <person name="Weitz H."/>
            <person name="Taylor A."/>
            <person name="Grigoriev I.V."/>
            <person name="Nagy L.G."/>
            <person name="Martin F."/>
            <person name="Kauserud H."/>
        </authorList>
    </citation>
    <scope>NUCLEOTIDE SEQUENCE</scope>
    <source>
        <strain evidence="2">CBHHK002</strain>
    </source>
</reference>
<feature type="region of interest" description="Disordered" evidence="1">
    <location>
        <begin position="78"/>
        <end position="165"/>
    </location>
</feature>
<proteinExistence type="predicted"/>
<organism evidence="2 3">
    <name type="scientific">Mycena albidolilacea</name>
    <dbReference type="NCBI Taxonomy" id="1033008"/>
    <lineage>
        <taxon>Eukaryota</taxon>
        <taxon>Fungi</taxon>
        <taxon>Dikarya</taxon>
        <taxon>Basidiomycota</taxon>
        <taxon>Agaricomycotina</taxon>
        <taxon>Agaricomycetes</taxon>
        <taxon>Agaricomycetidae</taxon>
        <taxon>Agaricales</taxon>
        <taxon>Marasmiineae</taxon>
        <taxon>Mycenaceae</taxon>
        <taxon>Mycena</taxon>
    </lineage>
</organism>
<feature type="compositionally biased region" description="Basic residues" evidence="1">
    <location>
        <begin position="78"/>
        <end position="89"/>
    </location>
</feature>
<keyword evidence="3" id="KW-1185">Reference proteome</keyword>
<feature type="compositionally biased region" description="Basic and acidic residues" evidence="1">
    <location>
        <begin position="90"/>
        <end position="100"/>
    </location>
</feature>
<evidence type="ECO:0000313" key="2">
    <source>
        <dbReference type="EMBL" id="KAJ7343264.1"/>
    </source>
</evidence>
<comment type="caution">
    <text evidence="2">The sequence shown here is derived from an EMBL/GenBank/DDBJ whole genome shotgun (WGS) entry which is preliminary data.</text>
</comment>
<dbReference type="AlphaFoldDB" id="A0AAD7ENU7"/>
<sequence length="395" mass="42556">MVCDLLLVSHHNYKNDEDHDQNTRKYWFIVFGVGLFTAQQGTEVCVVSRKDALQAAGNKEDGVHVFITRNQATRAWARHCRRRHTTGCHKTRDPKAHPSDADSDTDSDTEPPHARARRQLAAGAKRGQTTVGVKEEKKSVKRPSTARAASVPVKRAAQGAAHTPAPKVPVKRVCEVGPPSPEKKVSLYVDVEDDDLFKSDSSTDVPLAKTLAASRAASRATSRARSALSALEEDEDVPMPAAIAIPAATPDSPTVSSVSSLSTTSASLSAFSSVSGPPRASAFSSISGPPRARAAAGPSALSQHLLFNRKTLVLYDDVKTAVAERKVGESMEVVDAGQVLSWVTTLGTSANMLYNRRTRILYDDLNAAVEERKPGESMQVVEPEEVVEWISTLGR</sequence>
<evidence type="ECO:0000313" key="3">
    <source>
        <dbReference type="Proteomes" id="UP001218218"/>
    </source>
</evidence>